<dbReference type="Proteomes" id="UP001172457">
    <property type="component" value="Chromosome 7"/>
</dbReference>
<accession>A0AA38W6J4</accession>
<evidence type="ECO:0000256" key="3">
    <source>
        <dbReference type="PROSITE-ProRule" id="PRU00266"/>
    </source>
</evidence>
<dbReference type="EMBL" id="JARYMX010000007">
    <property type="protein sequence ID" value="KAJ9540620.1"/>
    <property type="molecule type" value="Genomic_DNA"/>
</dbReference>
<dbReference type="Gene3D" id="3.30.160.20">
    <property type="match status" value="1"/>
</dbReference>
<comment type="caution">
    <text evidence="5">The sequence shown here is derived from an EMBL/GenBank/DDBJ whole genome shotgun (WGS) entry which is preliminary data.</text>
</comment>
<dbReference type="PANTHER" id="PTHR46031:SF26">
    <property type="entry name" value="DOUBLE-STRANDED RNA-BINDING PROTEIN 2"/>
    <property type="match status" value="1"/>
</dbReference>
<proteinExistence type="predicted"/>
<gene>
    <name evidence="5" type="ORF">OSB04_027126</name>
</gene>
<evidence type="ECO:0000313" key="6">
    <source>
        <dbReference type="Proteomes" id="UP001172457"/>
    </source>
</evidence>
<evidence type="ECO:0000313" key="5">
    <source>
        <dbReference type="EMBL" id="KAJ9540620.1"/>
    </source>
</evidence>
<evidence type="ECO:0000259" key="4">
    <source>
        <dbReference type="PROSITE" id="PS50137"/>
    </source>
</evidence>
<dbReference type="Pfam" id="PF00035">
    <property type="entry name" value="dsrm"/>
    <property type="match status" value="1"/>
</dbReference>
<evidence type="ECO:0000256" key="1">
    <source>
        <dbReference type="ARBA" id="ARBA00022737"/>
    </source>
</evidence>
<evidence type="ECO:0000256" key="2">
    <source>
        <dbReference type="ARBA" id="ARBA00022884"/>
    </source>
</evidence>
<dbReference type="PANTHER" id="PTHR46031">
    <property type="match status" value="1"/>
</dbReference>
<feature type="domain" description="DRBM" evidence="4">
    <location>
        <begin position="1"/>
        <end position="70"/>
    </location>
</feature>
<keyword evidence="6" id="KW-1185">Reference proteome</keyword>
<dbReference type="PROSITE" id="PS50137">
    <property type="entry name" value="DS_RBD"/>
    <property type="match status" value="1"/>
</dbReference>
<organism evidence="5 6">
    <name type="scientific">Centaurea solstitialis</name>
    <name type="common">yellow star-thistle</name>
    <dbReference type="NCBI Taxonomy" id="347529"/>
    <lineage>
        <taxon>Eukaryota</taxon>
        <taxon>Viridiplantae</taxon>
        <taxon>Streptophyta</taxon>
        <taxon>Embryophyta</taxon>
        <taxon>Tracheophyta</taxon>
        <taxon>Spermatophyta</taxon>
        <taxon>Magnoliopsida</taxon>
        <taxon>eudicotyledons</taxon>
        <taxon>Gunneridae</taxon>
        <taxon>Pentapetalae</taxon>
        <taxon>asterids</taxon>
        <taxon>campanulids</taxon>
        <taxon>Asterales</taxon>
        <taxon>Asteraceae</taxon>
        <taxon>Carduoideae</taxon>
        <taxon>Cardueae</taxon>
        <taxon>Centaureinae</taxon>
        <taxon>Centaurea</taxon>
    </lineage>
</organism>
<name>A0AA38W6J4_9ASTR</name>
<dbReference type="InterPro" id="IPR014720">
    <property type="entry name" value="dsRBD_dom"/>
</dbReference>
<sequence>MYKSMLHELCQRNKLQVPAYSFIKEGEDHCPTFRGKVVVDDITFISESTFGKAKLATTDVAKQALAHFGTSPRMCFFILLHHSFTIHLLPKIASVDFALLQWFFFSISEVPNKNDEFSSSAFGEEKTTTTPLDSMNAHTYLLFDKFRVYTSMPTTVLPKGCVVLPIDDNKWTIVRLE</sequence>
<keyword evidence="1" id="KW-0677">Repeat</keyword>
<reference evidence="5" key="1">
    <citation type="submission" date="2023-03" db="EMBL/GenBank/DDBJ databases">
        <title>Chromosome-scale reference genome and RAD-based genetic map of yellow starthistle (Centaurea solstitialis) reveal putative structural variation and QTLs associated with invader traits.</title>
        <authorList>
            <person name="Reatini B."/>
            <person name="Cang F.A."/>
            <person name="Jiang Q."/>
            <person name="Mckibben M.T.W."/>
            <person name="Barker M.S."/>
            <person name="Rieseberg L.H."/>
            <person name="Dlugosch K.M."/>
        </authorList>
    </citation>
    <scope>NUCLEOTIDE SEQUENCE</scope>
    <source>
        <strain evidence="5">CAN-66</strain>
        <tissue evidence="5">Leaf</tissue>
    </source>
</reference>
<protein>
    <recommendedName>
        <fullName evidence="4">DRBM domain-containing protein</fullName>
    </recommendedName>
</protein>
<dbReference type="SUPFAM" id="SSF54768">
    <property type="entry name" value="dsRNA-binding domain-like"/>
    <property type="match status" value="1"/>
</dbReference>
<dbReference type="GO" id="GO:0003723">
    <property type="term" value="F:RNA binding"/>
    <property type="evidence" value="ECO:0007669"/>
    <property type="project" value="UniProtKB-UniRule"/>
</dbReference>
<keyword evidence="2 3" id="KW-0694">RNA-binding</keyword>
<dbReference type="AlphaFoldDB" id="A0AA38W6J4"/>
<dbReference type="SMART" id="SM00358">
    <property type="entry name" value="DSRM"/>
    <property type="match status" value="1"/>
</dbReference>